<reference evidence="1 3" key="1">
    <citation type="submission" date="2018-12" db="EMBL/GenBank/DDBJ databases">
        <title>Whole genome sequence of a Pandoraea apista isolate from a patient with cystic fibrosis.</title>
        <authorList>
            <person name="Kenna D.T."/>
            <person name="Turton J.F."/>
        </authorList>
    </citation>
    <scope>NUCLEOTIDE SEQUENCE [LARGE SCALE GENOMIC DNA]</scope>
    <source>
        <strain evidence="1 3">Pa13324</strain>
    </source>
</reference>
<accession>A0A0G4JGA1</accession>
<evidence type="ECO:0000313" key="2">
    <source>
        <dbReference type="EMBL" id="VVG69758.1"/>
    </source>
</evidence>
<name>A0A0G4JGA1_9BURK</name>
<proteinExistence type="predicted"/>
<organism evidence="2 4">
    <name type="scientific">Pandoraea apista</name>
    <dbReference type="NCBI Taxonomy" id="93218"/>
    <lineage>
        <taxon>Bacteria</taxon>
        <taxon>Pseudomonadati</taxon>
        <taxon>Pseudomonadota</taxon>
        <taxon>Betaproteobacteria</taxon>
        <taxon>Burkholderiales</taxon>
        <taxon>Burkholderiaceae</taxon>
        <taxon>Pandoraea</taxon>
    </lineage>
</organism>
<dbReference type="EMBL" id="CABPSX010000001">
    <property type="protein sequence ID" value="VVG69758.1"/>
    <property type="molecule type" value="Genomic_DNA"/>
</dbReference>
<gene>
    <name evidence="1" type="ORF">EJE83_11310</name>
    <name evidence="2" type="ORF">PAP18089_00715</name>
</gene>
<dbReference type="AlphaFoldDB" id="A0A0G4JGA1"/>
<sequence length="110" mass="12453">MQNNLTKVQYFYGIRPGEVVTLDLHHEHTLVARGSAVWVTRAGDPRDYWLMPGQRLAVEPGRRYWVSSDNVAEAELEREVSRRFSLSRVLGKWLAGRRAAREANSCAAAA</sequence>
<dbReference type="GeneID" id="47016628"/>
<dbReference type="OrthoDB" id="9005660at2"/>
<keyword evidence="3" id="KW-1185">Reference proteome</keyword>
<dbReference type="Proteomes" id="UP000270216">
    <property type="component" value="Unassembled WGS sequence"/>
</dbReference>
<evidence type="ECO:0000313" key="4">
    <source>
        <dbReference type="Proteomes" id="UP000364291"/>
    </source>
</evidence>
<evidence type="ECO:0000313" key="3">
    <source>
        <dbReference type="Proteomes" id="UP000270216"/>
    </source>
</evidence>
<dbReference type="EMBL" id="RWHX01000016">
    <property type="protein sequence ID" value="RSK81678.1"/>
    <property type="molecule type" value="Genomic_DNA"/>
</dbReference>
<dbReference type="Proteomes" id="UP000364291">
    <property type="component" value="Unassembled WGS sequence"/>
</dbReference>
<reference evidence="2 4" key="2">
    <citation type="submission" date="2019-08" db="EMBL/GenBank/DDBJ databases">
        <authorList>
            <person name="Peeters C."/>
        </authorList>
    </citation>
    <scope>NUCLEOTIDE SEQUENCE [LARGE SCALE GENOMIC DNA]</scope>
    <source>
        <strain evidence="2 4">LMG 18089</strain>
    </source>
</reference>
<evidence type="ECO:0000313" key="1">
    <source>
        <dbReference type="EMBL" id="RSK81678.1"/>
    </source>
</evidence>
<dbReference type="RefSeq" id="WP_048628581.1">
    <property type="nucleotide sequence ID" value="NZ_CABPSX010000001.1"/>
</dbReference>
<dbReference type="Pfam" id="PF11142">
    <property type="entry name" value="DUF2917"/>
    <property type="match status" value="1"/>
</dbReference>
<protein>
    <submittedName>
        <fullName evidence="1">DUF2917 domain-containing protein</fullName>
    </submittedName>
</protein>
<dbReference type="InterPro" id="IPR021317">
    <property type="entry name" value="DUF2917"/>
</dbReference>